<protein>
    <submittedName>
        <fullName evidence="2">5'-nucleotidase, lipoprotein e(P4) family</fullName>
    </submittedName>
</protein>
<name>A0A7T6ZCI4_9BACI</name>
<dbReference type="RefSeq" id="WP_200085252.1">
    <property type="nucleotide sequence ID" value="NZ_CP054706.1"/>
</dbReference>
<accession>A0A7T6ZCI4</accession>
<keyword evidence="2" id="KW-0449">Lipoprotein</keyword>
<dbReference type="InterPro" id="IPR036412">
    <property type="entry name" value="HAD-like_sf"/>
</dbReference>
<dbReference type="Proteomes" id="UP000595349">
    <property type="component" value="Chromosome"/>
</dbReference>
<dbReference type="SUPFAM" id="SSF56784">
    <property type="entry name" value="HAD-like"/>
    <property type="match status" value="1"/>
</dbReference>
<dbReference type="PANTHER" id="PTHR31284">
    <property type="entry name" value="ACID PHOSPHATASE-LIKE PROTEIN"/>
    <property type="match status" value="1"/>
</dbReference>
<dbReference type="InterPro" id="IPR005519">
    <property type="entry name" value="Acid_phosphat_B-like"/>
</dbReference>
<sequence>MAKQKKTKEVNFSVTPYEMAVRFQQKSAEMYAVQIQAYNVAKERLTHHVKHHKEEKPLAVILDLDETVLNNMPLVAKGIQEGFAFTNWGKNWEEWVDSATADTIPGAKSFLEEADCRGVEIFYVSNRLEKDVHPTIANMQKLGLPQVSEDKILLLGERGTKKERRDKIKKDYEVALIIGNSLYDLSSVFINESTEEQIVTVEELADKFGDQFILLPNSAYGDYWVDAELDPWKGR</sequence>
<dbReference type="GO" id="GO:0009279">
    <property type="term" value="C:cell outer membrane"/>
    <property type="evidence" value="ECO:0007669"/>
    <property type="project" value="InterPro"/>
</dbReference>
<dbReference type="PIRSF" id="PIRSF019271">
    <property type="entry name" value="Acid_Ptase_C"/>
    <property type="match status" value="1"/>
</dbReference>
<dbReference type="NCBIfam" id="TIGR01533">
    <property type="entry name" value="lipo_e_P4"/>
    <property type="match status" value="1"/>
</dbReference>
<organism evidence="2 3">
    <name type="scientific">Salicibibacter cibi</name>
    <dbReference type="NCBI Taxonomy" id="2743001"/>
    <lineage>
        <taxon>Bacteria</taxon>
        <taxon>Bacillati</taxon>
        <taxon>Bacillota</taxon>
        <taxon>Bacilli</taxon>
        <taxon>Bacillales</taxon>
        <taxon>Bacillaceae</taxon>
        <taxon>Salicibibacter</taxon>
    </lineage>
</organism>
<dbReference type="InterPro" id="IPR006423">
    <property type="entry name" value="Lipo_e_P4"/>
</dbReference>
<dbReference type="Pfam" id="PF03767">
    <property type="entry name" value="Acid_phosphat_B"/>
    <property type="match status" value="1"/>
</dbReference>
<dbReference type="InterPro" id="IPR023214">
    <property type="entry name" value="HAD_sf"/>
</dbReference>
<proteinExistence type="predicted"/>
<reference evidence="2 3" key="1">
    <citation type="submission" date="2020-06" db="EMBL/GenBank/DDBJ databases">
        <title>Genomic analysis of Salicibibacter sp. NKC21-4.</title>
        <authorList>
            <person name="Oh Y.J."/>
        </authorList>
    </citation>
    <scope>NUCLEOTIDE SEQUENCE [LARGE SCALE GENOMIC DNA]</scope>
    <source>
        <strain evidence="2 3">NKC21-4</strain>
    </source>
</reference>
<evidence type="ECO:0000313" key="2">
    <source>
        <dbReference type="EMBL" id="QQK80886.1"/>
    </source>
</evidence>
<dbReference type="EMBL" id="CP054706">
    <property type="protein sequence ID" value="QQK80886.1"/>
    <property type="molecule type" value="Genomic_DNA"/>
</dbReference>
<evidence type="ECO:0000256" key="1">
    <source>
        <dbReference type="ARBA" id="ARBA00022729"/>
    </source>
</evidence>
<dbReference type="Gene3D" id="3.40.50.1000">
    <property type="entry name" value="HAD superfamily/HAD-like"/>
    <property type="match status" value="1"/>
</dbReference>
<dbReference type="AlphaFoldDB" id="A0A7T6ZCI4"/>
<keyword evidence="1" id="KW-0732">Signal</keyword>
<gene>
    <name evidence="2" type="ORF">HUG20_13955</name>
</gene>
<dbReference type="KEGG" id="scib:HUG20_13955"/>
<evidence type="ECO:0000313" key="3">
    <source>
        <dbReference type="Proteomes" id="UP000595349"/>
    </source>
</evidence>
<keyword evidence="3" id="KW-1185">Reference proteome</keyword>
<dbReference type="PANTHER" id="PTHR31284:SF10">
    <property type="entry name" value="ACID PHOSPHATASE-LIKE PROTEIN"/>
    <property type="match status" value="1"/>
</dbReference>